<evidence type="ECO:0000256" key="5">
    <source>
        <dbReference type="PROSITE-ProRule" id="PRU00169"/>
    </source>
</evidence>
<feature type="domain" description="Histidine kinase" evidence="8">
    <location>
        <begin position="424"/>
        <end position="646"/>
    </location>
</feature>
<dbReference type="SMART" id="SM00387">
    <property type="entry name" value="HATPase_c"/>
    <property type="match status" value="1"/>
</dbReference>
<keyword evidence="7" id="KW-0732">Signal</keyword>
<keyword evidence="6" id="KW-1133">Transmembrane helix</keyword>
<evidence type="ECO:0000256" key="3">
    <source>
        <dbReference type="ARBA" id="ARBA00022553"/>
    </source>
</evidence>
<feature type="transmembrane region" description="Helical" evidence="6">
    <location>
        <begin position="293"/>
        <end position="313"/>
    </location>
</feature>
<dbReference type="SMART" id="SM00388">
    <property type="entry name" value="HisKA"/>
    <property type="match status" value="1"/>
</dbReference>
<dbReference type="AlphaFoldDB" id="A0A2U2PF53"/>
<dbReference type="PROSITE" id="PS50110">
    <property type="entry name" value="RESPONSE_REGULATORY"/>
    <property type="match status" value="1"/>
</dbReference>
<dbReference type="Pfam" id="PF07695">
    <property type="entry name" value="7TMR-DISM_7TM"/>
    <property type="match status" value="1"/>
</dbReference>
<dbReference type="Gene3D" id="3.40.50.2300">
    <property type="match status" value="1"/>
</dbReference>
<feature type="transmembrane region" description="Helical" evidence="6">
    <location>
        <begin position="202"/>
        <end position="221"/>
    </location>
</feature>
<dbReference type="InterPro" id="IPR001789">
    <property type="entry name" value="Sig_transdc_resp-reg_receiver"/>
</dbReference>
<dbReference type="InterPro" id="IPR004358">
    <property type="entry name" value="Sig_transdc_His_kin-like_C"/>
</dbReference>
<dbReference type="SUPFAM" id="SSF47384">
    <property type="entry name" value="Homodimeric domain of signal transducing histidine kinase"/>
    <property type="match status" value="1"/>
</dbReference>
<dbReference type="Pfam" id="PF00512">
    <property type="entry name" value="HisKA"/>
    <property type="match status" value="1"/>
</dbReference>
<dbReference type="InterPro" id="IPR036890">
    <property type="entry name" value="HATPase_C_sf"/>
</dbReference>
<dbReference type="RefSeq" id="WP_109416409.1">
    <property type="nucleotide sequence ID" value="NZ_QEAS01000011.1"/>
</dbReference>
<keyword evidence="11" id="KW-1185">Reference proteome</keyword>
<feature type="signal peptide" evidence="7">
    <location>
        <begin position="1"/>
        <end position="24"/>
    </location>
</feature>
<dbReference type="Pfam" id="PF00072">
    <property type="entry name" value="Response_reg"/>
    <property type="match status" value="1"/>
</dbReference>
<feature type="modified residue" description="4-aspartylphosphate" evidence="5">
    <location>
        <position position="721"/>
    </location>
</feature>
<dbReference type="InterPro" id="IPR008979">
    <property type="entry name" value="Galactose-bd-like_sf"/>
</dbReference>
<dbReference type="FunFam" id="3.30.565.10:FF:000010">
    <property type="entry name" value="Sensor histidine kinase RcsC"/>
    <property type="match status" value="1"/>
</dbReference>
<sequence length="793" mass="89420">MGLKGFLSAVIALFSFLLSWSYAAAPSPVLASNGKIDLRKETFGRAIRLNGEWEFYWHELVTPGIPPKTKRILVDFPFKWNGFELNGEKLPSFGYATYRLTMLLPGNTEPLRIVVPSPYSAYKLFVNEKAATENGIVGTSPDTFKPYWHYRAVNIPGDLDTVILTLQVANFVHSKGGASNSIVLGKQYELSLDHQREQAIDFLLTGCLFMGGFFFLGLYLLGNKDKAILLFSLFSIIYSYRIIGTDNYELHTLLPDLSWYLTTRLEYITLFIGIGLFALYTRSLYPFDVNHTVVYIVAGICALFSFIALIFPASWFTLLINPFLLITVFCMAYLPYVYIVAWKRRRPGSVYSILGALALVPVFMISLLHYWDLIPSLQLISFIGYVIFFFFQSMVLSNRVSFILKKAKKEAEQGLVAKSEFLSTMSHEIRTPLNSVIGMSHILLQSQPRQDQVEQLEVLLFSANNLLSIVNDILDYSKIEAGKISFENIGMDLSLIAKNIVRGQLRQAQDKNIELRLKMSPALRHKKLSGDPTRIYQVISNLVSNAIKFTNSGYVELAIGIINETEETITLKFKVRDTGIGIPKEKQAVIFDRFTQADSSTSRSFGGTGLGLSICKRILELQNSSLQVISQEGKGSIFYFTQTFRKLTIPADAEETGKKLFKTKDKPFEGIGILLVEDNPMNVMVARKFLEKWGASVDVASNGLEALSRLDKEKHHLVLMDIHMPVMDGYESASRMRQDKVTIPIIALTADLPNETDNQIQKTGIDDIIIKPFLPDDLYRKVVQYCFNQPKGE</sequence>
<dbReference type="CDD" id="cd17546">
    <property type="entry name" value="REC_hyHK_CKI1_RcsC-like"/>
    <property type="match status" value="1"/>
</dbReference>
<evidence type="ECO:0000256" key="1">
    <source>
        <dbReference type="ARBA" id="ARBA00000085"/>
    </source>
</evidence>
<keyword evidence="6" id="KW-0472">Membrane</keyword>
<keyword evidence="6" id="KW-0812">Transmembrane</keyword>
<name>A0A2U2PF53_9SPHI</name>
<evidence type="ECO:0000313" key="10">
    <source>
        <dbReference type="EMBL" id="PWG79892.1"/>
    </source>
</evidence>
<feature type="chain" id="PRO_5015718552" description="histidine kinase" evidence="7">
    <location>
        <begin position="25"/>
        <end position="793"/>
    </location>
</feature>
<evidence type="ECO:0000256" key="2">
    <source>
        <dbReference type="ARBA" id="ARBA00012438"/>
    </source>
</evidence>
<evidence type="ECO:0000259" key="9">
    <source>
        <dbReference type="PROSITE" id="PS50110"/>
    </source>
</evidence>
<dbReference type="SUPFAM" id="SSF52172">
    <property type="entry name" value="CheY-like"/>
    <property type="match status" value="1"/>
</dbReference>
<dbReference type="InterPro" id="IPR005467">
    <property type="entry name" value="His_kinase_dom"/>
</dbReference>
<organism evidence="10 11">
    <name type="scientific">Pararcticibacter amylolyticus</name>
    <dbReference type="NCBI Taxonomy" id="2173175"/>
    <lineage>
        <taxon>Bacteria</taxon>
        <taxon>Pseudomonadati</taxon>
        <taxon>Bacteroidota</taxon>
        <taxon>Sphingobacteriia</taxon>
        <taxon>Sphingobacteriales</taxon>
        <taxon>Sphingobacteriaceae</taxon>
        <taxon>Pararcticibacter</taxon>
    </lineage>
</organism>
<dbReference type="SUPFAM" id="SSF55874">
    <property type="entry name" value="ATPase domain of HSP90 chaperone/DNA topoisomerase II/histidine kinase"/>
    <property type="match status" value="1"/>
</dbReference>
<dbReference type="Pfam" id="PF02518">
    <property type="entry name" value="HATPase_c"/>
    <property type="match status" value="1"/>
</dbReference>
<dbReference type="OrthoDB" id="9811889at2"/>
<dbReference type="PANTHER" id="PTHR45339">
    <property type="entry name" value="HYBRID SIGNAL TRANSDUCTION HISTIDINE KINASE J"/>
    <property type="match status" value="1"/>
</dbReference>
<dbReference type="EC" id="2.7.13.3" evidence="2"/>
<protein>
    <recommendedName>
        <fullName evidence="2">histidine kinase</fullName>
        <ecNumber evidence="2">2.7.13.3</ecNumber>
    </recommendedName>
</protein>
<feature type="domain" description="Response regulatory" evidence="9">
    <location>
        <begin position="672"/>
        <end position="786"/>
    </location>
</feature>
<evidence type="ECO:0000259" key="8">
    <source>
        <dbReference type="PROSITE" id="PS50109"/>
    </source>
</evidence>
<dbReference type="SUPFAM" id="SSF49785">
    <property type="entry name" value="Galactose-binding domain-like"/>
    <property type="match status" value="1"/>
</dbReference>
<dbReference type="InterPro" id="IPR011623">
    <property type="entry name" value="7TMR_DISM_rcpt_extracell_dom1"/>
</dbReference>
<dbReference type="EMBL" id="QEAS01000011">
    <property type="protein sequence ID" value="PWG79892.1"/>
    <property type="molecule type" value="Genomic_DNA"/>
</dbReference>
<dbReference type="Gene3D" id="1.10.287.130">
    <property type="match status" value="1"/>
</dbReference>
<comment type="caution">
    <text evidence="10">The sequence shown here is derived from an EMBL/GenBank/DDBJ whole genome shotgun (WGS) entry which is preliminary data.</text>
</comment>
<feature type="transmembrane region" description="Helical" evidence="6">
    <location>
        <begin position="319"/>
        <end position="338"/>
    </location>
</feature>
<dbReference type="InterPro" id="IPR003661">
    <property type="entry name" value="HisK_dim/P_dom"/>
</dbReference>
<dbReference type="PROSITE" id="PS50109">
    <property type="entry name" value="HIS_KIN"/>
    <property type="match status" value="1"/>
</dbReference>
<keyword evidence="3 5" id="KW-0597">Phosphoprotein</keyword>
<evidence type="ECO:0000256" key="4">
    <source>
        <dbReference type="ARBA" id="ARBA00023012"/>
    </source>
</evidence>
<dbReference type="PRINTS" id="PR00344">
    <property type="entry name" value="BCTRLSENSOR"/>
</dbReference>
<dbReference type="GO" id="GO:0000155">
    <property type="term" value="F:phosphorelay sensor kinase activity"/>
    <property type="evidence" value="ECO:0007669"/>
    <property type="project" value="InterPro"/>
</dbReference>
<dbReference type="InterPro" id="IPR003594">
    <property type="entry name" value="HATPase_dom"/>
</dbReference>
<proteinExistence type="predicted"/>
<dbReference type="Gene3D" id="3.30.565.10">
    <property type="entry name" value="Histidine kinase-like ATPase, C-terminal domain"/>
    <property type="match status" value="1"/>
</dbReference>
<reference evidence="10 11" key="1">
    <citation type="submission" date="2018-04" db="EMBL/GenBank/DDBJ databases">
        <title>Pedobacter chongqingensis sp. nov., isolated from a rottenly hemp rope.</title>
        <authorList>
            <person name="Cai Y."/>
        </authorList>
    </citation>
    <scope>NUCLEOTIDE SEQUENCE [LARGE SCALE GENOMIC DNA]</scope>
    <source>
        <strain evidence="10 11">FJ4-8</strain>
    </source>
</reference>
<dbReference type="CDD" id="cd16922">
    <property type="entry name" value="HATPase_EvgS-ArcB-TorS-like"/>
    <property type="match status" value="1"/>
</dbReference>
<dbReference type="PANTHER" id="PTHR45339:SF1">
    <property type="entry name" value="HYBRID SIGNAL TRANSDUCTION HISTIDINE KINASE J"/>
    <property type="match status" value="1"/>
</dbReference>
<accession>A0A2U2PF53</accession>
<evidence type="ECO:0000256" key="7">
    <source>
        <dbReference type="SAM" id="SignalP"/>
    </source>
</evidence>
<keyword evidence="4" id="KW-0902">Two-component regulatory system</keyword>
<dbReference type="InterPro" id="IPR036097">
    <property type="entry name" value="HisK_dim/P_sf"/>
</dbReference>
<evidence type="ECO:0000313" key="11">
    <source>
        <dbReference type="Proteomes" id="UP000245647"/>
    </source>
</evidence>
<gene>
    <name evidence="10" type="ORF">DDR33_13900</name>
</gene>
<dbReference type="InterPro" id="IPR011006">
    <property type="entry name" value="CheY-like_superfamily"/>
</dbReference>
<dbReference type="Proteomes" id="UP000245647">
    <property type="component" value="Unassembled WGS sequence"/>
</dbReference>
<feature type="transmembrane region" description="Helical" evidence="6">
    <location>
        <begin position="377"/>
        <end position="396"/>
    </location>
</feature>
<feature type="transmembrane region" description="Helical" evidence="6">
    <location>
        <begin position="350"/>
        <end position="371"/>
    </location>
</feature>
<evidence type="ECO:0000256" key="6">
    <source>
        <dbReference type="SAM" id="Phobius"/>
    </source>
</evidence>
<feature type="transmembrane region" description="Helical" evidence="6">
    <location>
        <begin position="228"/>
        <end position="244"/>
    </location>
</feature>
<dbReference type="SMART" id="SM00448">
    <property type="entry name" value="REC"/>
    <property type="match status" value="1"/>
</dbReference>
<dbReference type="CDD" id="cd00082">
    <property type="entry name" value="HisKA"/>
    <property type="match status" value="1"/>
</dbReference>
<comment type="catalytic activity">
    <reaction evidence="1">
        <text>ATP + protein L-histidine = ADP + protein N-phospho-L-histidine.</text>
        <dbReference type="EC" id="2.7.13.3"/>
    </reaction>
</comment>
<feature type="transmembrane region" description="Helical" evidence="6">
    <location>
        <begin position="264"/>
        <end position="281"/>
    </location>
</feature>